<sequence length="456" mass="50409">MHSSYPSIAIIRNNSLRICRRFCITFNFFCHTQSISNYVRFFNISLRRFSTSFGLFFCNRTFWRLLNSRRICIFNNRCILVNSSEPFSIDFGGESSSKLHLVIFPWLAFGHVLPYLELAERVASRGHRVSFVSTPRNIARLLPVSPAVAPRVDLVVLPLPHVDGLSVGAECTNDVPSDKFELLWKAFDALAPPFAEFLGAACVGTRALPAGGDVHEKAACPPRPSAAVARRRTPPHRRDGRRRHHAVAGRAAARFSGVRRAGERGAVRVELVHELALRLELAGTRFLLALRKPCGVDDSDVLPLGFLEQTHGHGHVAMGWVPQTTILAHAAVGAFLTHCGRNSLVEGLLFGKPLIMLPIVGDQGPNAWSMEGNMVGLQVRRDENDGSFDRHGVTAAVRAVMVEEETRSVFVTNALKMQEIVADRELHERYIDGFIQQLIFHVADGNSDTAAPDPSS</sequence>
<dbReference type="EMBL" id="AP014960">
    <property type="protein sequence ID" value="BAS88057.1"/>
    <property type="molecule type" value="Genomic_DNA"/>
</dbReference>
<dbReference type="PANTHER" id="PTHR48049:SF158">
    <property type="entry name" value="OS06G0216100 PROTEIN"/>
    <property type="match status" value="1"/>
</dbReference>
<dbReference type="InterPro" id="IPR002213">
    <property type="entry name" value="UDP_glucos_trans"/>
</dbReference>
<dbReference type="CDD" id="cd03784">
    <property type="entry name" value="GT1_Gtf-like"/>
    <property type="match status" value="1"/>
</dbReference>
<dbReference type="SMR" id="A0A0N7KIM8"/>
<comment type="similarity">
    <text evidence="1 3">Belongs to the UDP-glycosyltransferase family.</text>
</comment>
<proteinExistence type="inferred from homology"/>
<dbReference type="OMA" id="VPRYEWG"/>
<dbReference type="Gene3D" id="3.40.50.2000">
    <property type="entry name" value="Glycogen Phosphorylase B"/>
    <property type="match status" value="2"/>
</dbReference>
<dbReference type="AlphaFoldDB" id="A0A0N7KIM8"/>
<reference evidence="6 7" key="2">
    <citation type="journal article" date="2013" name="Plant Cell Physiol.">
        <title>Rice Annotation Project Database (RAP-DB): an integrative and interactive database for rice genomics.</title>
        <authorList>
            <person name="Sakai H."/>
            <person name="Lee S.S."/>
            <person name="Tanaka T."/>
            <person name="Numa H."/>
            <person name="Kim J."/>
            <person name="Kawahara Y."/>
            <person name="Wakimoto H."/>
            <person name="Yang C.C."/>
            <person name="Iwamoto M."/>
            <person name="Abe T."/>
            <person name="Yamada Y."/>
            <person name="Muto A."/>
            <person name="Inokuchi H."/>
            <person name="Ikemura T."/>
            <person name="Matsumoto T."/>
            <person name="Sasaki T."/>
            <person name="Itoh T."/>
        </authorList>
    </citation>
    <scope>NUCLEOTIDE SEQUENCE [LARGE SCALE GENOMIC DNA]</scope>
    <source>
        <strain evidence="7">cv. Nipponbare</strain>
    </source>
</reference>
<protein>
    <recommendedName>
        <fullName evidence="4">Glycosyltransferase</fullName>
        <ecNumber evidence="4">2.4.1.-</ecNumber>
    </recommendedName>
</protein>
<gene>
    <name evidence="6" type="ordered locus">Os04g0197500</name>
    <name evidence="6" type="ORF">OSNPB_040197500</name>
</gene>
<keyword evidence="7" id="KW-1185">Reference proteome</keyword>
<dbReference type="SUPFAM" id="SSF53756">
    <property type="entry name" value="UDP-Glycosyltransferase/glycogen phosphorylase"/>
    <property type="match status" value="2"/>
</dbReference>
<dbReference type="InParanoid" id="A0A0N7KIM8"/>
<evidence type="ECO:0000313" key="6">
    <source>
        <dbReference type="EMBL" id="BAS88057.1"/>
    </source>
</evidence>
<dbReference type="InterPro" id="IPR050481">
    <property type="entry name" value="UDP-glycosyltransf_plant"/>
</dbReference>
<feature type="compositionally biased region" description="Basic residues" evidence="5">
    <location>
        <begin position="229"/>
        <end position="246"/>
    </location>
</feature>
<evidence type="ECO:0000256" key="1">
    <source>
        <dbReference type="ARBA" id="ARBA00009995"/>
    </source>
</evidence>
<name>A0A0N7KIM8_ORYSJ</name>
<evidence type="ECO:0000313" key="7">
    <source>
        <dbReference type="Proteomes" id="UP000059680"/>
    </source>
</evidence>
<dbReference type="Pfam" id="PF00201">
    <property type="entry name" value="UDPGT"/>
    <property type="match status" value="1"/>
</dbReference>
<dbReference type="Gramene" id="Os04t0197500-00">
    <property type="protein sequence ID" value="Os04t0197500-00"/>
    <property type="gene ID" value="Os04g0197500"/>
</dbReference>
<dbReference type="PANTHER" id="PTHR48049">
    <property type="entry name" value="GLYCOSYLTRANSFERASE"/>
    <property type="match status" value="1"/>
</dbReference>
<reference evidence="6 7" key="3">
    <citation type="journal article" date="2013" name="Rice">
        <title>Improvement of the Oryza sativa Nipponbare reference genome using next generation sequence and optical map data.</title>
        <authorList>
            <person name="Kawahara Y."/>
            <person name="de la Bastide M."/>
            <person name="Hamilton J.P."/>
            <person name="Kanamori H."/>
            <person name="McCombie W.R."/>
            <person name="Ouyang S."/>
            <person name="Schwartz D.C."/>
            <person name="Tanaka T."/>
            <person name="Wu J."/>
            <person name="Zhou S."/>
            <person name="Childs K.L."/>
            <person name="Davidson R.M."/>
            <person name="Lin H."/>
            <person name="Quesada-Ocampo L."/>
            <person name="Vaillancourt B."/>
            <person name="Sakai H."/>
            <person name="Lee S.S."/>
            <person name="Kim J."/>
            <person name="Numa H."/>
            <person name="Itoh T."/>
            <person name="Buell C.R."/>
            <person name="Matsumoto T."/>
        </authorList>
    </citation>
    <scope>NUCLEOTIDE SEQUENCE [LARGE SCALE GENOMIC DNA]</scope>
    <source>
        <strain evidence="7">cv. Nipponbare</strain>
    </source>
</reference>
<reference evidence="7" key="1">
    <citation type="journal article" date="2005" name="Nature">
        <title>The map-based sequence of the rice genome.</title>
        <authorList>
            <consortium name="International rice genome sequencing project (IRGSP)"/>
            <person name="Matsumoto T."/>
            <person name="Wu J."/>
            <person name="Kanamori H."/>
            <person name="Katayose Y."/>
            <person name="Fujisawa M."/>
            <person name="Namiki N."/>
            <person name="Mizuno H."/>
            <person name="Yamamoto K."/>
            <person name="Antonio B.A."/>
            <person name="Baba T."/>
            <person name="Sakata K."/>
            <person name="Nagamura Y."/>
            <person name="Aoki H."/>
            <person name="Arikawa K."/>
            <person name="Arita K."/>
            <person name="Bito T."/>
            <person name="Chiden Y."/>
            <person name="Fujitsuka N."/>
            <person name="Fukunaka R."/>
            <person name="Hamada M."/>
            <person name="Harada C."/>
            <person name="Hayashi A."/>
            <person name="Hijishita S."/>
            <person name="Honda M."/>
            <person name="Hosokawa S."/>
            <person name="Ichikawa Y."/>
            <person name="Idonuma A."/>
            <person name="Iijima M."/>
            <person name="Ikeda M."/>
            <person name="Ikeno M."/>
            <person name="Ito K."/>
            <person name="Ito S."/>
            <person name="Ito T."/>
            <person name="Ito Y."/>
            <person name="Ito Y."/>
            <person name="Iwabuchi A."/>
            <person name="Kamiya K."/>
            <person name="Karasawa W."/>
            <person name="Kurita K."/>
            <person name="Katagiri S."/>
            <person name="Kikuta A."/>
            <person name="Kobayashi H."/>
            <person name="Kobayashi N."/>
            <person name="Machita K."/>
            <person name="Maehara T."/>
            <person name="Masukawa M."/>
            <person name="Mizubayashi T."/>
            <person name="Mukai Y."/>
            <person name="Nagasaki H."/>
            <person name="Nagata Y."/>
            <person name="Naito S."/>
            <person name="Nakashima M."/>
            <person name="Nakama Y."/>
            <person name="Nakamichi Y."/>
            <person name="Nakamura M."/>
            <person name="Meguro A."/>
            <person name="Negishi M."/>
            <person name="Ohta I."/>
            <person name="Ohta T."/>
            <person name="Okamoto M."/>
            <person name="Ono N."/>
            <person name="Saji S."/>
            <person name="Sakaguchi M."/>
            <person name="Sakai K."/>
            <person name="Shibata M."/>
            <person name="Shimokawa T."/>
            <person name="Song J."/>
            <person name="Takazaki Y."/>
            <person name="Terasawa K."/>
            <person name="Tsugane M."/>
            <person name="Tsuji K."/>
            <person name="Ueda S."/>
            <person name="Waki K."/>
            <person name="Yamagata H."/>
            <person name="Yamamoto M."/>
            <person name="Yamamoto S."/>
            <person name="Yamane H."/>
            <person name="Yoshiki S."/>
            <person name="Yoshihara R."/>
            <person name="Yukawa K."/>
            <person name="Zhong H."/>
            <person name="Yano M."/>
            <person name="Yuan Q."/>
            <person name="Ouyang S."/>
            <person name="Liu J."/>
            <person name="Jones K.M."/>
            <person name="Gansberger K."/>
            <person name="Moffat K."/>
            <person name="Hill J."/>
            <person name="Bera J."/>
            <person name="Fadrosh D."/>
            <person name="Jin S."/>
            <person name="Johri S."/>
            <person name="Kim M."/>
            <person name="Overton L."/>
            <person name="Reardon M."/>
            <person name="Tsitrin T."/>
            <person name="Vuong H."/>
            <person name="Weaver B."/>
            <person name="Ciecko A."/>
            <person name="Tallon L."/>
            <person name="Jackson J."/>
            <person name="Pai G."/>
            <person name="Aken S.V."/>
            <person name="Utterback T."/>
            <person name="Reidmuller S."/>
            <person name="Feldblyum T."/>
            <person name="Hsiao J."/>
            <person name="Zismann V."/>
            <person name="Iobst S."/>
            <person name="de Vazeille A.R."/>
            <person name="Buell C.R."/>
            <person name="Ying K."/>
            <person name="Li Y."/>
            <person name="Lu T."/>
            <person name="Huang Y."/>
            <person name="Zhao Q."/>
            <person name="Feng Q."/>
            <person name="Zhang L."/>
            <person name="Zhu J."/>
            <person name="Weng Q."/>
            <person name="Mu J."/>
            <person name="Lu Y."/>
            <person name="Fan D."/>
            <person name="Liu Y."/>
            <person name="Guan J."/>
            <person name="Zhang Y."/>
            <person name="Yu S."/>
            <person name="Liu X."/>
            <person name="Zhang Y."/>
            <person name="Hong G."/>
            <person name="Han B."/>
            <person name="Choisne N."/>
            <person name="Demange N."/>
            <person name="Orjeda G."/>
            <person name="Samain S."/>
            <person name="Cattolico L."/>
            <person name="Pelletier E."/>
            <person name="Couloux A."/>
            <person name="Segurens B."/>
            <person name="Wincker P."/>
            <person name="D'Hont A."/>
            <person name="Scarpelli C."/>
            <person name="Weissenbach J."/>
            <person name="Salanoubat M."/>
            <person name="Quetier F."/>
            <person name="Yu Y."/>
            <person name="Kim H.R."/>
            <person name="Rambo T."/>
            <person name="Currie J."/>
            <person name="Collura K."/>
            <person name="Luo M."/>
            <person name="Yang T."/>
            <person name="Ammiraju J.S.S."/>
            <person name="Engler F."/>
            <person name="Soderlund C."/>
            <person name="Wing R.A."/>
            <person name="Palmer L.E."/>
            <person name="de la Bastide M."/>
            <person name="Spiegel L."/>
            <person name="Nascimento L."/>
            <person name="Zutavern T."/>
            <person name="O'Shaughnessy A."/>
            <person name="Dike S."/>
            <person name="Dedhia N."/>
            <person name="Preston R."/>
            <person name="Balija V."/>
            <person name="McCombie W.R."/>
            <person name="Chow T."/>
            <person name="Chen H."/>
            <person name="Chung M."/>
            <person name="Chen C."/>
            <person name="Shaw J."/>
            <person name="Wu H."/>
            <person name="Hsiao K."/>
            <person name="Chao Y."/>
            <person name="Chu M."/>
            <person name="Cheng C."/>
            <person name="Hour A."/>
            <person name="Lee P."/>
            <person name="Lin S."/>
            <person name="Lin Y."/>
            <person name="Liou J."/>
            <person name="Liu S."/>
            <person name="Hsing Y."/>
            <person name="Raghuvanshi S."/>
            <person name="Mohanty A."/>
            <person name="Bharti A.K."/>
            <person name="Gaur A."/>
            <person name="Gupta V."/>
            <person name="Kumar D."/>
            <person name="Ravi V."/>
            <person name="Vij S."/>
            <person name="Kapur A."/>
            <person name="Khurana P."/>
            <person name="Khurana P."/>
            <person name="Khurana J.P."/>
            <person name="Tyagi A.K."/>
            <person name="Gaikwad K."/>
            <person name="Singh A."/>
            <person name="Dalal V."/>
            <person name="Srivastava S."/>
            <person name="Dixit A."/>
            <person name="Pal A.K."/>
            <person name="Ghazi I.A."/>
            <person name="Yadav M."/>
            <person name="Pandit A."/>
            <person name="Bhargava A."/>
            <person name="Sureshbabu K."/>
            <person name="Batra K."/>
            <person name="Sharma T.R."/>
            <person name="Mohapatra T."/>
            <person name="Singh N.K."/>
            <person name="Messing J."/>
            <person name="Nelson A.B."/>
            <person name="Fuks G."/>
            <person name="Kavchok S."/>
            <person name="Keizer G."/>
            <person name="Linton E."/>
            <person name="Llaca V."/>
            <person name="Song R."/>
            <person name="Tanyolac B."/>
            <person name="Young S."/>
            <person name="Ho-Il K."/>
            <person name="Hahn J.H."/>
            <person name="Sangsakoo G."/>
            <person name="Vanavichit A."/>
            <person name="de Mattos Luiz.A.T."/>
            <person name="Zimmer P.D."/>
            <person name="Malone G."/>
            <person name="Dellagostin O."/>
            <person name="de Oliveira A.C."/>
            <person name="Bevan M."/>
            <person name="Bancroft I."/>
            <person name="Minx P."/>
            <person name="Cordum H."/>
            <person name="Wilson R."/>
            <person name="Cheng Z."/>
            <person name="Jin W."/>
            <person name="Jiang J."/>
            <person name="Leong S.A."/>
            <person name="Iwama H."/>
            <person name="Gojobori T."/>
            <person name="Itoh T."/>
            <person name="Niimura Y."/>
            <person name="Fujii Y."/>
            <person name="Habara T."/>
            <person name="Sakai H."/>
            <person name="Sato Y."/>
            <person name="Wilson G."/>
            <person name="Kumar K."/>
            <person name="McCouch S."/>
            <person name="Juretic N."/>
            <person name="Hoen D."/>
            <person name="Wright S."/>
            <person name="Bruskiewich R."/>
            <person name="Bureau T."/>
            <person name="Miyao A."/>
            <person name="Hirochika H."/>
            <person name="Nishikawa T."/>
            <person name="Kadowaki K."/>
            <person name="Sugiura M."/>
            <person name="Burr B."/>
            <person name="Sasaki T."/>
        </authorList>
    </citation>
    <scope>NUCLEOTIDE SEQUENCE [LARGE SCALE GENOMIC DNA]</scope>
    <source>
        <strain evidence="7">cv. Nipponbare</strain>
    </source>
</reference>
<dbReference type="STRING" id="39947.A0A0N7KIM8"/>
<keyword evidence="3" id="KW-0328">Glycosyltransferase</keyword>
<dbReference type="GO" id="GO:0035251">
    <property type="term" value="F:UDP-glucosyltransferase activity"/>
    <property type="evidence" value="ECO:0000318"/>
    <property type="project" value="GO_Central"/>
</dbReference>
<evidence type="ECO:0000256" key="2">
    <source>
        <dbReference type="ARBA" id="ARBA00022679"/>
    </source>
</evidence>
<dbReference type="FunFam" id="3.40.50.2000:FF:000037">
    <property type="entry name" value="Glycosyltransferase"/>
    <property type="match status" value="1"/>
</dbReference>
<dbReference type="PROSITE" id="PS00375">
    <property type="entry name" value="UDPGT"/>
    <property type="match status" value="1"/>
</dbReference>
<dbReference type="EC" id="2.4.1.-" evidence="4"/>
<dbReference type="FunCoup" id="A0A0N7KIM8">
    <property type="interactions" value="4"/>
</dbReference>
<feature type="region of interest" description="Disordered" evidence="5">
    <location>
        <begin position="215"/>
        <end position="246"/>
    </location>
</feature>
<keyword evidence="2 3" id="KW-0808">Transferase</keyword>
<evidence type="ECO:0000256" key="5">
    <source>
        <dbReference type="SAM" id="MobiDB-lite"/>
    </source>
</evidence>
<dbReference type="Proteomes" id="UP000059680">
    <property type="component" value="Chromosome 4"/>
</dbReference>
<dbReference type="InterPro" id="IPR035595">
    <property type="entry name" value="UDP_glycos_trans_CS"/>
</dbReference>
<accession>A0A0N7KIM8</accession>
<evidence type="ECO:0000256" key="3">
    <source>
        <dbReference type="RuleBase" id="RU003718"/>
    </source>
</evidence>
<dbReference type="eggNOG" id="KOG1192">
    <property type="taxonomic scope" value="Eukaryota"/>
</dbReference>
<dbReference type="PaxDb" id="39947-A0A0N7KIM8"/>
<evidence type="ECO:0000256" key="4">
    <source>
        <dbReference type="RuleBase" id="RU362057"/>
    </source>
</evidence>
<organism evidence="6 7">
    <name type="scientific">Oryza sativa subsp. japonica</name>
    <name type="common">Rice</name>
    <dbReference type="NCBI Taxonomy" id="39947"/>
    <lineage>
        <taxon>Eukaryota</taxon>
        <taxon>Viridiplantae</taxon>
        <taxon>Streptophyta</taxon>
        <taxon>Embryophyta</taxon>
        <taxon>Tracheophyta</taxon>
        <taxon>Spermatophyta</taxon>
        <taxon>Magnoliopsida</taxon>
        <taxon>Liliopsida</taxon>
        <taxon>Poales</taxon>
        <taxon>Poaceae</taxon>
        <taxon>BOP clade</taxon>
        <taxon>Oryzoideae</taxon>
        <taxon>Oryzeae</taxon>
        <taxon>Oryzinae</taxon>
        <taxon>Oryza</taxon>
        <taxon>Oryza sativa</taxon>
    </lineage>
</organism>